<proteinExistence type="predicted"/>
<dbReference type="Proteomes" id="UP000017831">
    <property type="component" value="Unassembled WGS sequence"/>
</dbReference>
<dbReference type="HOGENOM" id="CLU_3304806_0_0_10"/>
<sequence length="39" mass="4402">MGVPVVNEHAVLSFQPPFILKHLSVKKMLKADLKTAWEV</sequence>
<name>U6REI4_9BACT</name>
<evidence type="ECO:0000313" key="2">
    <source>
        <dbReference type="Proteomes" id="UP000017831"/>
    </source>
</evidence>
<organism evidence="1 2">
    <name type="scientific">Phocaeicola massiliensis B84634 = Timone 84634 = DSM 17679 = JCM 13223</name>
    <dbReference type="NCBI Taxonomy" id="1121098"/>
    <lineage>
        <taxon>Bacteria</taxon>
        <taxon>Pseudomonadati</taxon>
        <taxon>Bacteroidota</taxon>
        <taxon>Bacteroidia</taxon>
        <taxon>Bacteroidales</taxon>
        <taxon>Bacteroidaceae</taxon>
        <taxon>Phocaeicola</taxon>
    </lineage>
</organism>
<reference evidence="1 2" key="1">
    <citation type="submission" date="2013-04" db="EMBL/GenBank/DDBJ databases">
        <title>The Genome Sequence of Bacteroides massiliensis DSM 17679.</title>
        <authorList>
            <consortium name="The Broad Institute Genomics Platform"/>
            <person name="Earl A."/>
            <person name="Ward D."/>
            <person name="Feldgarden M."/>
            <person name="Gevers D."/>
            <person name="Martens E."/>
            <person name="Fenner L."/>
            <person name="Roux V."/>
            <person name="Mallet M.N."/>
            <person name="Raoult D."/>
            <person name="Walker B."/>
            <person name="Young S."/>
            <person name="Zeng Q."/>
            <person name="Gargeya S."/>
            <person name="Fitzgerald M."/>
            <person name="Haas B."/>
            <person name="Abouelleil A."/>
            <person name="Allen A.W."/>
            <person name="Alvarado L."/>
            <person name="Arachchi H.M."/>
            <person name="Berlin A.M."/>
            <person name="Chapman S.B."/>
            <person name="Gainer-Dewar J."/>
            <person name="Goldberg J."/>
            <person name="Griggs A."/>
            <person name="Gujja S."/>
            <person name="Hansen M."/>
            <person name="Howarth C."/>
            <person name="Imamovic A."/>
            <person name="Ireland A."/>
            <person name="Larimer J."/>
            <person name="McCowan C."/>
            <person name="Murphy C."/>
            <person name="Pearson M."/>
            <person name="Poon T.W."/>
            <person name="Priest M."/>
            <person name="Roberts A."/>
            <person name="Saif S."/>
            <person name="Shea T."/>
            <person name="Sisk P."/>
            <person name="Sykes S."/>
            <person name="Wortman J."/>
            <person name="Nusbaum C."/>
            <person name="Birren B."/>
        </authorList>
    </citation>
    <scope>NUCLEOTIDE SEQUENCE [LARGE SCALE GENOMIC DNA]</scope>
    <source>
        <strain evidence="2">B84634 / Timone 84634 / DSM 17679 / JCM 13223</strain>
    </source>
</reference>
<evidence type="ECO:0000313" key="1">
    <source>
        <dbReference type="EMBL" id="EOA54151.1"/>
    </source>
</evidence>
<dbReference type="AlphaFoldDB" id="U6REI4"/>
<accession>U6REI4</accession>
<gene>
    <name evidence="1" type="ORF">HMPREF1534_02625</name>
</gene>
<dbReference type="EMBL" id="AQHY01000028">
    <property type="protein sequence ID" value="EOA54151.1"/>
    <property type="molecule type" value="Genomic_DNA"/>
</dbReference>
<protein>
    <submittedName>
        <fullName evidence="1">Uncharacterized protein</fullName>
    </submittedName>
</protein>
<dbReference type="PATRIC" id="fig|1121098.3.peg.2662"/>
<comment type="caution">
    <text evidence="1">The sequence shown here is derived from an EMBL/GenBank/DDBJ whole genome shotgun (WGS) entry which is preliminary data.</text>
</comment>
<keyword evidence="2" id="KW-1185">Reference proteome</keyword>